<dbReference type="eggNOG" id="ENOG502RDW3">
    <property type="taxonomic scope" value="Eukaryota"/>
</dbReference>
<reference evidence="2 3" key="1">
    <citation type="journal article" date="2010" name="Science">
        <title>Pathogenicity determinants in smut fungi revealed by genome comparison.</title>
        <authorList>
            <person name="Schirawski J."/>
            <person name="Mannhaupt G."/>
            <person name="Muench K."/>
            <person name="Brefort T."/>
            <person name="Schipper K."/>
            <person name="Doehlemann G."/>
            <person name="Di Stasio M."/>
            <person name="Roessel N."/>
            <person name="Mendoza-Mendoza A."/>
            <person name="Pester D."/>
            <person name="Mueller O."/>
            <person name="Winterberg B."/>
            <person name="Meyer E."/>
            <person name="Ghareeb H."/>
            <person name="Wollenberg T."/>
            <person name="Muensterkoetter M."/>
            <person name="Wong P."/>
            <person name="Walter M."/>
            <person name="Stukenbrock E."/>
            <person name="Gueldener U."/>
            <person name="Kahmann R."/>
        </authorList>
    </citation>
    <scope>NUCLEOTIDE SEQUENCE [LARGE SCALE GENOMIC DNA]</scope>
    <source>
        <strain evidence="3">SRZ2</strain>
    </source>
</reference>
<protein>
    <recommendedName>
        <fullName evidence="4">CCHC-type domain-containing protein</fullName>
    </recommendedName>
</protein>
<dbReference type="Proteomes" id="UP000008867">
    <property type="component" value="Chromosome 1"/>
</dbReference>
<sequence>MSAAYKYRLLYSQGGKPFMSGEDLYFELETTGIPPGGVRWQFSTRYRPTKSSYRDVLLENILAMCKKHKLTPLEIRHPLPQGGRGFVDVIFAKGEDVLKVYEGEITFDFYGSKPELVDRAMPVRKHVALCIQTLPSSSNLGEVLAAVKADARIQETGNVVDVWSLHCPDSDLFKGKVLVLLELATQNGVVPLKARASIPGWFVFNEVAYLVRFPDRPQWCFHCRYDQDGSFHSIHTCPHNSCSSCKKKGHTAVDCATRRAQIAKKKRGDARADASSDEDDDDDRTPRATSEARASMERRFAELGIRGDSAEAEELAQDFGVLALSESDIGS</sequence>
<dbReference type="OrthoDB" id="2544218at2759"/>
<gene>
    <name evidence="2" type="ORF">sr10196</name>
</gene>
<name>E6ZKR0_SPORE</name>
<evidence type="ECO:0000256" key="1">
    <source>
        <dbReference type="SAM" id="MobiDB-lite"/>
    </source>
</evidence>
<evidence type="ECO:0000313" key="2">
    <source>
        <dbReference type="EMBL" id="CBQ67913.1"/>
    </source>
</evidence>
<organism evidence="2 3">
    <name type="scientific">Sporisorium reilianum (strain SRZ2)</name>
    <name type="common">Maize head smut fungus</name>
    <dbReference type="NCBI Taxonomy" id="999809"/>
    <lineage>
        <taxon>Eukaryota</taxon>
        <taxon>Fungi</taxon>
        <taxon>Dikarya</taxon>
        <taxon>Basidiomycota</taxon>
        <taxon>Ustilaginomycotina</taxon>
        <taxon>Ustilaginomycetes</taxon>
        <taxon>Ustilaginales</taxon>
        <taxon>Ustilaginaceae</taxon>
        <taxon>Sporisorium</taxon>
    </lineage>
</organism>
<proteinExistence type="predicted"/>
<dbReference type="VEuPathDB" id="FungiDB:sr10196"/>
<evidence type="ECO:0008006" key="4">
    <source>
        <dbReference type="Google" id="ProtNLM"/>
    </source>
</evidence>
<dbReference type="HOGENOM" id="CLU_047289_0_0_1"/>
<dbReference type="EMBL" id="FQ311430">
    <property type="protein sequence ID" value="CBQ67913.1"/>
    <property type="molecule type" value="Genomic_DNA"/>
</dbReference>
<evidence type="ECO:0000313" key="3">
    <source>
        <dbReference type="Proteomes" id="UP000008867"/>
    </source>
</evidence>
<feature type="region of interest" description="Disordered" evidence="1">
    <location>
        <begin position="266"/>
        <end position="296"/>
    </location>
</feature>
<accession>E6ZKR0</accession>
<dbReference type="AlphaFoldDB" id="E6ZKR0"/>
<keyword evidence="3" id="KW-1185">Reference proteome</keyword>